<dbReference type="Pfam" id="PF00668">
    <property type="entry name" value="Condensation"/>
    <property type="match status" value="1"/>
</dbReference>
<dbReference type="Gene3D" id="3.40.50.980">
    <property type="match status" value="2"/>
</dbReference>
<dbReference type="CDD" id="cd12117">
    <property type="entry name" value="A_NRPS_Srf_like"/>
    <property type="match status" value="1"/>
</dbReference>
<dbReference type="GO" id="GO:0003824">
    <property type="term" value="F:catalytic activity"/>
    <property type="evidence" value="ECO:0007669"/>
    <property type="project" value="InterPro"/>
</dbReference>
<evidence type="ECO:0000256" key="4">
    <source>
        <dbReference type="SAM" id="MobiDB-lite"/>
    </source>
</evidence>
<dbReference type="PANTHER" id="PTHR45527">
    <property type="entry name" value="NONRIBOSOMAL PEPTIDE SYNTHETASE"/>
    <property type="match status" value="1"/>
</dbReference>
<keyword evidence="2" id="KW-0596">Phosphopantetheine</keyword>
<dbReference type="PANTHER" id="PTHR45527:SF1">
    <property type="entry name" value="FATTY ACID SYNTHASE"/>
    <property type="match status" value="1"/>
</dbReference>
<dbReference type="Pfam" id="PF13193">
    <property type="entry name" value="AMP-binding_C"/>
    <property type="match status" value="1"/>
</dbReference>
<protein>
    <submittedName>
        <fullName evidence="6">Amino acid adenylation domain-containing protein</fullName>
    </submittedName>
</protein>
<dbReference type="Pfam" id="PF04738">
    <property type="entry name" value="Lant_dehydr_N"/>
    <property type="match status" value="2"/>
</dbReference>
<evidence type="ECO:0000256" key="1">
    <source>
        <dbReference type="ARBA" id="ARBA00001957"/>
    </source>
</evidence>
<dbReference type="GO" id="GO:0043041">
    <property type="term" value="P:amino acid activation for nonribosomal peptide biosynthetic process"/>
    <property type="evidence" value="ECO:0007669"/>
    <property type="project" value="TreeGrafter"/>
</dbReference>
<evidence type="ECO:0000313" key="6">
    <source>
        <dbReference type="EMBL" id="ROP28454.1"/>
    </source>
</evidence>
<dbReference type="RefSeq" id="WP_170208256.1">
    <property type="nucleotide sequence ID" value="NZ_RJKL01000001.1"/>
</dbReference>
<dbReference type="SUPFAM" id="SSF52777">
    <property type="entry name" value="CoA-dependent acyltransferases"/>
    <property type="match status" value="2"/>
</dbReference>
<dbReference type="Pfam" id="PF00501">
    <property type="entry name" value="AMP-binding"/>
    <property type="match status" value="1"/>
</dbReference>
<dbReference type="InterPro" id="IPR006827">
    <property type="entry name" value="Lant_deHydtase_N"/>
</dbReference>
<dbReference type="FunFam" id="3.40.50.980:FF:000001">
    <property type="entry name" value="Non-ribosomal peptide synthetase"/>
    <property type="match status" value="1"/>
</dbReference>
<dbReference type="EMBL" id="RJKL01000001">
    <property type="protein sequence ID" value="ROP28454.1"/>
    <property type="molecule type" value="Genomic_DNA"/>
</dbReference>
<feature type="region of interest" description="Disordered" evidence="4">
    <location>
        <begin position="960"/>
        <end position="981"/>
    </location>
</feature>
<dbReference type="Proteomes" id="UP000271683">
    <property type="component" value="Unassembled WGS sequence"/>
</dbReference>
<dbReference type="InterPro" id="IPR029058">
    <property type="entry name" value="AB_hydrolase_fold"/>
</dbReference>
<dbReference type="InterPro" id="IPR023213">
    <property type="entry name" value="CAT-like_dom_sf"/>
</dbReference>
<dbReference type="NCBIfam" id="TIGR01733">
    <property type="entry name" value="AA-adenyl-dom"/>
    <property type="match status" value="1"/>
</dbReference>
<dbReference type="GO" id="GO:0005737">
    <property type="term" value="C:cytoplasm"/>
    <property type="evidence" value="ECO:0007669"/>
    <property type="project" value="TreeGrafter"/>
</dbReference>
<dbReference type="InterPro" id="IPR020845">
    <property type="entry name" value="AMP-binding_CS"/>
</dbReference>
<dbReference type="InterPro" id="IPR020806">
    <property type="entry name" value="PKS_PP-bd"/>
</dbReference>
<gene>
    <name evidence="6" type="ORF">EDD30_1217</name>
</gene>
<reference evidence="6 7" key="1">
    <citation type="submission" date="2018-11" db="EMBL/GenBank/DDBJ databases">
        <title>Sequencing the genomes of 1000 actinobacteria strains.</title>
        <authorList>
            <person name="Klenk H.-P."/>
        </authorList>
    </citation>
    <scope>NUCLEOTIDE SEQUENCE [LARGE SCALE GENOMIC DNA]</scope>
    <source>
        <strain evidence="6 7">DSM 43634</strain>
    </source>
</reference>
<dbReference type="InterPro" id="IPR045851">
    <property type="entry name" value="AMP-bd_C_sf"/>
</dbReference>
<dbReference type="FunFam" id="3.40.50.12780:FF:000012">
    <property type="entry name" value="Non-ribosomal peptide synthetase"/>
    <property type="match status" value="1"/>
</dbReference>
<dbReference type="FunFam" id="2.30.38.10:FF:000001">
    <property type="entry name" value="Non-ribosomal peptide synthetase PvdI"/>
    <property type="match status" value="1"/>
</dbReference>
<evidence type="ECO:0000313" key="7">
    <source>
        <dbReference type="Proteomes" id="UP000271683"/>
    </source>
</evidence>
<sequence length="1937" mass="207689">MTSTQDRYDTVAIQQGLLFNHRYEPGAGVDVLQVVCDWPEPLDRAAMGRAWQHAAARHDVLRTSFRWDHAGDAAGPWHAVSDEITVPVSWVDTTTDTAPIDERVRRFLRVDRARDFDPAEPPLIRVTLLHHGPQRSTMVLSLHHAILDGRSVRLLVAEVVAEYEALCRGVEYRPPARRPYRDYVAWWNRRPAADDRLFWQAELAGATPTALPLSPSETAPPRGTDSIREIGTELSAAETDLARAAADEAGVSLSTLVTAAWAVLLHRYGGGTEVLFGTTRSCRHSTVAGAEDIIGMLVNTVPLRLSIDGDATVREWLGRVRERIVAVRAHQHASLPELHALSGLPTDVPLFDSLIMYDHRDLHGRLTEADPDWRRRTVRVHRHPSQPITVCVYGEPRLRVLLYHDRRRLADPLADRMLRQFRTVLLALGRQPAARVAALPLLDAAERDELLRGWQGRRSGYPRTGTVPAVFAEQVARAPQAEAVRCGAAALTYAELDERANRLAHLLAVRGLRPDHPVGIALPRGLDLVVTLLAVLKAGGAYLPLDPADPPARTARLLVGARVALTVTTTVDAGRLPAGAATLHLDDVADALAAQPATPPADPSDADSLAYVSYTSGSTGEPKGVAVPHRAVLRLVHDPDHFRLGPGERVLQLAPVAFDAATLEVWGALLTGASLVVAPPGPLGVPEVAALLRAERITTLWLTAGLFHQVVEYDSGCLAGVRQLLAGGDVLAPDAVRAALAARPGHPVVNGYGPTENTTFTTCHVMTAPDAVGDPVPIGRPVPGTTVYVLDGRLRPVPVGVPGELYTGGDGLARGYLGEPGRTADRFVPDPFAGVPGARMYRTGDRVRWLPDGTLEFLGRADGQVKLRGFRVETGEVEAVLRRHRGVGDAAVVVDGAGERRRLLGYVTPAAGPLGPAEACALADEVRRFAAGQLPAYLHPAGYAVLDRLPLTGNGKVDRRALPPIGATAPDGTRTPPAGPVQRALAESWGRLLPTAPTGADDDFFALGGNSLLATRLVFEVAAAFGVELPIRAVYDRRTLSGLAAEIEARRGAPASTPAPALVARDREAFRVPPAPALPRAALGEGPGHLFRPGDGTWGIWRWAGLRRPGFPMAPLVALGDPGLVAAADALAGAEDALIAARDELTGLLHAARRAATATATAAERGRWNRMLRAAARDADVDLDPSAGPEVAAAAGRHAGARARRAEAAATYATAAGRAAADRSARLRDAARDPAVREAVTWQNLHALRTALDPVAHRDPAAGPGGSQHRQHEALVASYLQRYCAKNDTVGFFGPVGWARIQPESGGPLAVRPGRELERRTVYFESWAVVELAEAITRHEPGLRPWLVPRRLPFVAVDRRDGGDALLLPLTPPVPLARDTARLLRRCDGVHPAAEIAAGLVADPATGFTTEEQVYALLGQLRDEKRITWSLEVPKEDLHPEEAVRARLAAVPDEAVRDRALAALDALTARRDAVAAAAGSPDRLAAALTELAGEFTARTGRAATRRAGGVYAGRTLVYEDCRSGTEVALSDAMLETLWPALGLLLDSARWFTCAGAALFRRACRERYQELAARTGDAEVPFADFWLWANDLLFDLPERLIAPVVRGLRERWAALVGAPAGARRVQVSTADIRAAAASAFACPAPGWPGAWQHSPDVMVAADGPDAIRRGEYSWVVGEVHPGVNTLRSALFVAQHPDPAELLAATAADLPVPRVVLAATDADGGAPARLTDKLVTGRDLRLVFGHDSGGLDPRTAVSVADCTLADRGGRLMVRSRDGRLDRPLADVVGEALMIQLLQRFDILRPAAHQPRITVDRVVLARESWRLRAADLAFAGTADEATRFAEVRRWQRGLGLPRFAFVKTPVEKKPFYVDFASLAAVDGLARAVRRTLAGAGADAELRIGEMLPGPDQLWLSDAAGARYSAEFRLVAVDTRREGSE</sequence>
<evidence type="ECO:0000256" key="3">
    <source>
        <dbReference type="ARBA" id="ARBA00022553"/>
    </source>
</evidence>
<accession>A0A3N1GE75</accession>
<dbReference type="InterPro" id="IPR025110">
    <property type="entry name" value="AMP-bd_C"/>
</dbReference>
<dbReference type="InterPro" id="IPR009081">
    <property type="entry name" value="PP-bd_ACP"/>
</dbReference>
<comment type="caution">
    <text evidence="6">The sequence shown here is derived from an EMBL/GenBank/DDBJ whole genome shotgun (WGS) entry which is preliminary data.</text>
</comment>
<keyword evidence="3" id="KW-0597">Phosphoprotein</keyword>
<dbReference type="Gene3D" id="3.30.300.30">
    <property type="match status" value="1"/>
</dbReference>
<dbReference type="PROSITE" id="PS50075">
    <property type="entry name" value="CARRIER"/>
    <property type="match status" value="1"/>
</dbReference>
<dbReference type="PROSITE" id="PS00455">
    <property type="entry name" value="AMP_BINDING"/>
    <property type="match status" value="1"/>
</dbReference>
<proteinExistence type="predicted"/>
<comment type="cofactor">
    <cofactor evidence="1">
        <name>pantetheine 4'-phosphate</name>
        <dbReference type="ChEBI" id="CHEBI:47942"/>
    </cofactor>
</comment>
<dbReference type="PROSITE" id="PS00012">
    <property type="entry name" value="PHOSPHOPANTETHEINE"/>
    <property type="match status" value="1"/>
</dbReference>
<name>A0A3N1GE75_9ACTN</name>
<dbReference type="InterPro" id="IPR000873">
    <property type="entry name" value="AMP-dep_synth/lig_dom"/>
</dbReference>
<dbReference type="GO" id="GO:0031177">
    <property type="term" value="F:phosphopantetheine binding"/>
    <property type="evidence" value="ECO:0007669"/>
    <property type="project" value="InterPro"/>
</dbReference>
<dbReference type="Gene3D" id="3.30.559.10">
    <property type="entry name" value="Chloramphenicol acetyltransferase-like domain"/>
    <property type="match status" value="1"/>
</dbReference>
<dbReference type="SMART" id="SM00823">
    <property type="entry name" value="PKS_PP"/>
    <property type="match status" value="1"/>
</dbReference>
<dbReference type="GO" id="GO:0008610">
    <property type="term" value="P:lipid biosynthetic process"/>
    <property type="evidence" value="ECO:0007669"/>
    <property type="project" value="UniProtKB-ARBA"/>
</dbReference>
<dbReference type="InterPro" id="IPR001242">
    <property type="entry name" value="Condensation_dom"/>
</dbReference>
<dbReference type="Pfam" id="PF00550">
    <property type="entry name" value="PP-binding"/>
    <property type="match status" value="1"/>
</dbReference>
<feature type="domain" description="Carrier" evidence="5">
    <location>
        <begin position="976"/>
        <end position="1051"/>
    </location>
</feature>
<dbReference type="InterPro" id="IPR006162">
    <property type="entry name" value="Ppantetheine_attach_site"/>
</dbReference>
<dbReference type="SUPFAM" id="SSF47336">
    <property type="entry name" value="ACP-like"/>
    <property type="match status" value="1"/>
</dbReference>
<dbReference type="InterPro" id="IPR036736">
    <property type="entry name" value="ACP-like_sf"/>
</dbReference>
<evidence type="ECO:0000259" key="5">
    <source>
        <dbReference type="PROSITE" id="PS50075"/>
    </source>
</evidence>
<dbReference type="Gene3D" id="3.30.559.30">
    <property type="entry name" value="Nonribosomal peptide synthetase, condensation domain"/>
    <property type="match status" value="1"/>
</dbReference>
<dbReference type="Gene3D" id="3.40.50.1820">
    <property type="entry name" value="alpha/beta hydrolase"/>
    <property type="match status" value="1"/>
</dbReference>
<dbReference type="SUPFAM" id="SSF56801">
    <property type="entry name" value="Acetyl-CoA synthetase-like"/>
    <property type="match status" value="1"/>
</dbReference>
<dbReference type="GO" id="GO:0044550">
    <property type="term" value="P:secondary metabolite biosynthetic process"/>
    <property type="evidence" value="ECO:0007669"/>
    <property type="project" value="TreeGrafter"/>
</dbReference>
<dbReference type="InterPro" id="IPR010071">
    <property type="entry name" value="AA_adenyl_dom"/>
</dbReference>
<dbReference type="Gene3D" id="2.30.38.10">
    <property type="entry name" value="Luciferase, Domain 3"/>
    <property type="match status" value="1"/>
</dbReference>
<evidence type="ECO:0000256" key="2">
    <source>
        <dbReference type="ARBA" id="ARBA00022450"/>
    </source>
</evidence>
<organism evidence="6 7">
    <name type="scientific">Couchioplanes caeruleus</name>
    <dbReference type="NCBI Taxonomy" id="56438"/>
    <lineage>
        <taxon>Bacteria</taxon>
        <taxon>Bacillati</taxon>
        <taxon>Actinomycetota</taxon>
        <taxon>Actinomycetes</taxon>
        <taxon>Micromonosporales</taxon>
        <taxon>Micromonosporaceae</taxon>
        <taxon>Couchioplanes</taxon>
    </lineage>
</organism>